<evidence type="ECO:0000256" key="5">
    <source>
        <dbReference type="ARBA" id="ARBA00061551"/>
    </source>
</evidence>
<dbReference type="PROSITE" id="PS00211">
    <property type="entry name" value="ABC_TRANSPORTER_1"/>
    <property type="match status" value="2"/>
</dbReference>
<dbReference type="STRING" id="439375.Oant_2217"/>
<dbReference type="PANTHER" id="PTHR19211">
    <property type="entry name" value="ATP-BINDING TRANSPORT PROTEIN-RELATED"/>
    <property type="match status" value="1"/>
</dbReference>
<dbReference type="Pfam" id="PF12848">
    <property type="entry name" value="ABC_tran_Xtn"/>
    <property type="match status" value="1"/>
</dbReference>
<proteinExistence type="inferred from homology"/>
<evidence type="ECO:0000256" key="3">
    <source>
        <dbReference type="ARBA" id="ARBA00022741"/>
    </source>
</evidence>
<dbReference type="Gene3D" id="3.40.50.300">
    <property type="entry name" value="P-loop containing nucleotide triphosphate hydrolases"/>
    <property type="match status" value="2"/>
</dbReference>
<evidence type="ECO:0000256" key="6">
    <source>
        <dbReference type="ARBA" id="ARBA00074044"/>
    </source>
</evidence>
<evidence type="ECO:0000259" key="8">
    <source>
        <dbReference type="PROSITE" id="PS50893"/>
    </source>
</evidence>
<dbReference type="PROSITE" id="PS50893">
    <property type="entry name" value="ABC_TRANSPORTER_2"/>
    <property type="match status" value="2"/>
</dbReference>
<comment type="subcellular location">
    <subcellularLocation>
        <location evidence="1">Cell inner membrane</location>
    </subcellularLocation>
</comment>
<keyword evidence="10" id="KW-1185">Reference proteome</keyword>
<organism evidence="9 10">
    <name type="scientific">Brucella anthropi (strain ATCC 49188 / DSM 6882 / CCUG 24695 / JCM 21032 / LMG 3331 / NBRC 15819 / NCTC 12168 / Alc 37)</name>
    <name type="common">Ochrobactrum anthropi</name>
    <dbReference type="NCBI Taxonomy" id="439375"/>
    <lineage>
        <taxon>Bacteria</taxon>
        <taxon>Pseudomonadati</taxon>
        <taxon>Pseudomonadota</taxon>
        <taxon>Alphaproteobacteria</taxon>
        <taxon>Hyphomicrobiales</taxon>
        <taxon>Brucellaceae</taxon>
        <taxon>Brucella/Ochrobactrum group</taxon>
        <taxon>Brucella</taxon>
    </lineage>
</organism>
<dbReference type="SUPFAM" id="SSF52540">
    <property type="entry name" value="P-loop containing nucleoside triphosphate hydrolases"/>
    <property type="match status" value="2"/>
</dbReference>
<dbReference type="InterPro" id="IPR017871">
    <property type="entry name" value="ABC_transporter-like_CS"/>
</dbReference>
<keyword evidence="3" id="KW-0547">Nucleotide-binding</keyword>
<keyword evidence="4" id="KW-0067">ATP-binding</keyword>
<sequence>MLSWHREAATRQPYAPFHSTKSSRSMIRIDNISKSNSHRILYIEASAALNRGEKIGLVGPNGAGKTTLFRMITGDELPDEGQVSVEKGVTVGYFDQNVGEMGGRSAVAEVMEGAGPVSVVAAELRELEAAMVDPDRMDEMDVIIERYGEVQARYEELDGYGLDGRAREVLAGLSFTQEMMDGDVGKLSGGWKMRVALARILLMRPDVMLLDEPSNHLDLESLIWLEAFLKNYDGALLMTSHDREFMNRIVTKIIEIDGGSLTTYSGDYGFYEGQRALNEKQQQAQFERQQAMLAKEIKFIERFKARASHASQVQSRVKKLEKIDRVEPPRRRQTVAFDFAPAPRSGEDVVSLKGVHKTYGSRTIYDGFDFMVRRRERWCIMGINGAGKSTLLKLVAGAAEPDKGNVNVGASVKLGYFAQHAMDVLDGDATILEWLEERFPKAGQAPLRALAGCFGFSGDDIEKKCRVLSGGEKARLVMAAMLFDPPNFLVLDEPTNHLDLDTKEMLIKALAAYEGTMLFVSHDRHFLGALSNRVLELTPDGIQQYGGGYTEYVERTGQEAPGLRS</sequence>
<dbReference type="Pfam" id="PF00005">
    <property type="entry name" value="ABC_tran"/>
    <property type="match status" value="2"/>
</dbReference>
<dbReference type="GO" id="GO:0005886">
    <property type="term" value="C:plasma membrane"/>
    <property type="evidence" value="ECO:0007669"/>
    <property type="project" value="UniProtKB-SubCell"/>
</dbReference>
<name>A6X129_BRUA4</name>
<dbReference type="PANTHER" id="PTHR19211:SF14">
    <property type="entry name" value="ATP-BINDING CASSETTE SUB-FAMILY F MEMBER 1"/>
    <property type="match status" value="1"/>
</dbReference>
<protein>
    <recommendedName>
        <fullName evidence="6">Probable ATP-binding protein YbiT</fullName>
    </recommendedName>
</protein>
<reference evidence="9 10" key="1">
    <citation type="journal article" date="2011" name="J. Bacteriol.">
        <title>Genome of Ochrobactrum anthropi ATCC 49188 T, a versatile opportunistic pathogen and symbiont of several eukaryotic hosts.</title>
        <authorList>
            <person name="Chain P.S."/>
            <person name="Lang D.M."/>
            <person name="Comerci D.J."/>
            <person name="Malfatti S.A."/>
            <person name="Vergez L.M."/>
            <person name="Shin M."/>
            <person name="Ugalde R.A."/>
            <person name="Garcia E."/>
            <person name="Tolmasky M.E."/>
        </authorList>
    </citation>
    <scope>NUCLEOTIDE SEQUENCE [LARGE SCALE GENOMIC DNA]</scope>
    <source>
        <strain evidence="10">ATCC 49188 / DSM 6882 / CCUG 24695 / JCM 21032 / LMG 3331 / NBRC 15819 / NCTC 12168 / Alc 37</strain>
    </source>
</reference>
<keyword evidence="2" id="KW-0677">Repeat</keyword>
<dbReference type="KEGG" id="oan:Oant_2217"/>
<dbReference type="eggNOG" id="COG0488">
    <property type="taxonomic scope" value="Bacteria"/>
</dbReference>
<gene>
    <name evidence="9" type="ordered locus">Oant_2217</name>
</gene>
<dbReference type="InterPro" id="IPR032781">
    <property type="entry name" value="ABC_tran_Xtn"/>
</dbReference>
<dbReference type="InterPro" id="IPR003439">
    <property type="entry name" value="ABC_transporter-like_ATP-bd"/>
</dbReference>
<dbReference type="InterPro" id="IPR003593">
    <property type="entry name" value="AAA+_ATPase"/>
</dbReference>
<evidence type="ECO:0000256" key="7">
    <source>
        <dbReference type="SAM" id="MobiDB-lite"/>
    </source>
</evidence>
<dbReference type="GO" id="GO:0016887">
    <property type="term" value="F:ATP hydrolysis activity"/>
    <property type="evidence" value="ECO:0007669"/>
    <property type="project" value="InterPro"/>
</dbReference>
<dbReference type="EMBL" id="CP000758">
    <property type="protein sequence ID" value="ABS14933.1"/>
    <property type="molecule type" value="Genomic_DNA"/>
</dbReference>
<dbReference type="SMART" id="SM00382">
    <property type="entry name" value="AAA"/>
    <property type="match status" value="2"/>
</dbReference>
<accession>A6X129</accession>
<evidence type="ECO:0000256" key="4">
    <source>
        <dbReference type="ARBA" id="ARBA00022840"/>
    </source>
</evidence>
<evidence type="ECO:0000256" key="1">
    <source>
        <dbReference type="ARBA" id="ARBA00004533"/>
    </source>
</evidence>
<dbReference type="CDD" id="cd03221">
    <property type="entry name" value="ABCF_EF-3"/>
    <property type="match status" value="2"/>
</dbReference>
<dbReference type="InterPro" id="IPR027417">
    <property type="entry name" value="P-loop_NTPase"/>
</dbReference>
<feature type="domain" description="ABC transporter" evidence="8">
    <location>
        <begin position="27"/>
        <end position="283"/>
    </location>
</feature>
<dbReference type="HOGENOM" id="CLU_000604_36_0_5"/>
<dbReference type="InterPro" id="IPR050611">
    <property type="entry name" value="ABCF"/>
</dbReference>
<dbReference type="FunFam" id="3.40.50.300:FF:000070">
    <property type="entry name" value="Putative ABC transporter ATP-binding component"/>
    <property type="match status" value="1"/>
</dbReference>
<feature type="domain" description="ABC transporter" evidence="8">
    <location>
        <begin position="350"/>
        <end position="564"/>
    </location>
</feature>
<dbReference type="AlphaFoldDB" id="A6X129"/>
<evidence type="ECO:0000313" key="10">
    <source>
        <dbReference type="Proteomes" id="UP000002301"/>
    </source>
</evidence>
<comment type="similarity">
    <text evidence="5">Belongs to the ABC transporter superfamily. ABCF family. YbiT subfamily.</text>
</comment>
<dbReference type="FunFam" id="3.40.50.300:FF:000011">
    <property type="entry name" value="Putative ABC transporter ATP-binding component"/>
    <property type="match status" value="1"/>
</dbReference>
<dbReference type="GO" id="GO:0005524">
    <property type="term" value="F:ATP binding"/>
    <property type="evidence" value="ECO:0007669"/>
    <property type="project" value="UniProtKB-KW"/>
</dbReference>
<dbReference type="Proteomes" id="UP000002301">
    <property type="component" value="Chromosome 1"/>
</dbReference>
<evidence type="ECO:0000256" key="2">
    <source>
        <dbReference type="ARBA" id="ARBA00022737"/>
    </source>
</evidence>
<evidence type="ECO:0000313" key="9">
    <source>
        <dbReference type="EMBL" id="ABS14933.1"/>
    </source>
</evidence>
<feature type="region of interest" description="Disordered" evidence="7">
    <location>
        <begin position="1"/>
        <end position="20"/>
    </location>
</feature>